<dbReference type="PANTHER" id="PTHR12726:SF0">
    <property type="entry name" value="CERAMIDE GLUCOSYLTRANSFERASE"/>
    <property type="match status" value="1"/>
</dbReference>
<keyword evidence="6" id="KW-0812">Transmembrane</keyword>
<organism evidence="10 11">
    <name type="scientific">Sabulicella glaciei</name>
    <dbReference type="NCBI Taxonomy" id="2984948"/>
    <lineage>
        <taxon>Bacteria</taxon>
        <taxon>Pseudomonadati</taxon>
        <taxon>Pseudomonadota</taxon>
        <taxon>Alphaproteobacteria</taxon>
        <taxon>Acetobacterales</taxon>
        <taxon>Acetobacteraceae</taxon>
        <taxon>Sabulicella</taxon>
    </lineage>
</organism>
<comment type="pathway">
    <text evidence="2">Lipid metabolism; sphingolipid metabolism.</text>
</comment>
<dbReference type="SUPFAM" id="SSF53448">
    <property type="entry name" value="Nucleotide-diphospho-sugar transferases"/>
    <property type="match status" value="1"/>
</dbReference>
<dbReference type="Pfam" id="PF13506">
    <property type="entry name" value="Glyco_transf_21"/>
    <property type="match status" value="1"/>
</dbReference>
<feature type="chain" id="PRO_5046271172" evidence="9">
    <location>
        <begin position="22"/>
        <end position="384"/>
    </location>
</feature>
<reference evidence="10 11" key="1">
    <citation type="submission" date="2022-10" db="EMBL/GenBank/DDBJ databases">
        <title>Roseococcus glaciei nov., sp. nov., isolated from glacier.</title>
        <authorList>
            <person name="Liu Q."/>
            <person name="Xin Y.-H."/>
        </authorList>
    </citation>
    <scope>NUCLEOTIDE SEQUENCE [LARGE SCALE GENOMIC DNA]</scope>
    <source>
        <strain evidence="10 11">MDT2-1-1</strain>
    </source>
</reference>
<keyword evidence="11" id="KW-1185">Reference proteome</keyword>
<keyword evidence="8" id="KW-0472">Membrane</keyword>
<evidence type="ECO:0000256" key="9">
    <source>
        <dbReference type="SAM" id="SignalP"/>
    </source>
</evidence>
<evidence type="ECO:0000256" key="5">
    <source>
        <dbReference type="ARBA" id="ARBA00022679"/>
    </source>
</evidence>
<feature type="signal peptide" evidence="9">
    <location>
        <begin position="1"/>
        <end position="21"/>
    </location>
</feature>
<gene>
    <name evidence="10" type="primary">hpnI</name>
    <name evidence="10" type="ORF">OF850_09280</name>
</gene>
<proteinExistence type="predicted"/>
<protein>
    <submittedName>
        <fullName evidence="10">Bacteriohopanetetrol glucosamine biosynthesis glycosyltransferase HpnI</fullName>
    </submittedName>
</protein>
<keyword evidence="7" id="KW-1133">Transmembrane helix</keyword>
<dbReference type="Gene3D" id="3.90.550.10">
    <property type="entry name" value="Spore Coat Polysaccharide Biosynthesis Protein SpsA, Chain A"/>
    <property type="match status" value="1"/>
</dbReference>
<evidence type="ECO:0000256" key="7">
    <source>
        <dbReference type="ARBA" id="ARBA00022989"/>
    </source>
</evidence>
<evidence type="ECO:0000256" key="8">
    <source>
        <dbReference type="ARBA" id="ARBA00023136"/>
    </source>
</evidence>
<evidence type="ECO:0000313" key="11">
    <source>
        <dbReference type="Proteomes" id="UP001526430"/>
    </source>
</evidence>
<dbReference type="PANTHER" id="PTHR12726">
    <property type="entry name" value="CERAMIDE GLUCOSYLTRANSFERASE"/>
    <property type="match status" value="1"/>
</dbReference>
<dbReference type="InterPro" id="IPR029044">
    <property type="entry name" value="Nucleotide-diphossugar_trans"/>
</dbReference>
<evidence type="ECO:0000256" key="1">
    <source>
        <dbReference type="ARBA" id="ARBA00004141"/>
    </source>
</evidence>
<keyword evidence="9" id="KW-0732">Signal</keyword>
<dbReference type="InterPro" id="IPR017835">
    <property type="entry name" value="Hopen-assoc_HpnI"/>
</dbReference>
<dbReference type="InterPro" id="IPR025993">
    <property type="entry name" value="Ceramide_glucosylTrfase"/>
</dbReference>
<accession>A0ABT3NUI0</accession>
<comment type="subcellular location">
    <subcellularLocation>
        <location evidence="1">Membrane</location>
        <topology evidence="1">Multi-pass membrane protein</topology>
    </subcellularLocation>
</comment>
<evidence type="ECO:0000256" key="4">
    <source>
        <dbReference type="ARBA" id="ARBA00022676"/>
    </source>
</evidence>
<dbReference type="Proteomes" id="UP001526430">
    <property type="component" value="Unassembled WGS sequence"/>
</dbReference>
<dbReference type="RefSeq" id="WP_301589766.1">
    <property type="nucleotide sequence ID" value="NZ_JAPFQI010000005.1"/>
</dbReference>
<evidence type="ECO:0000313" key="10">
    <source>
        <dbReference type="EMBL" id="MCW8085815.1"/>
    </source>
</evidence>
<name>A0ABT3NUI0_9PROT</name>
<comment type="caution">
    <text evidence="10">The sequence shown here is derived from an EMBL/GenBank/DDBJ whole genome shotgun (WGS) entry which is preliminary data.</text>
</comment>
<evidence type="ECO:0000256" key="6">
    <source>
        <dbReference type="ARBA" id="ARBA00022692"/>
    </source>
</evidence>
<evidence type="ECO:0000256" key="3">
    <source>
        <dbReference type="ARBA" id="ARBA00004991"/>
    </source>
</evidence>
<keyword evidence="4" id="KW-0328">Glycosyltransferase</keyword>
<sequence>MTFLAVLFAILALAGAGQALAARHALRRLAASSLPAAPALPASVLKPLHGAEPGLEEGLRASFGQRHAAPFEVLMAVADPADPARPVAEAAIATGPAPGRLLAGGAVLGANRKVSQLAHLEAAAAHPVLVAADSDMLCPPEWLTAVSAPLADPSVGLVTCLYRGEARRDSAWARLAALGIDWHFLPNAALGEALGKAQGCYGATVALRRETLERLGGFRAFLDLLADDHALGAAVRKLGLRVVVSPVLPGHAMTEASLAELWRHELRWARTVRLLNPAGYAGLAFTHPLPWALLALALAPGAPTAAVLAVALAARLALAVGVDRALERPPCIRRLASLPIRDLLSAAIWATAWATGRVDWQGRRYALSAKGRMTEAGSPRHRGS</sequence>
<dbReference type="NCBIfam" id="TIGR03472">
    <property type="entry name" value="HpnI"/>
    <property type="match status" value="1"/>
</dbReference>
<comment type="pathway">
    <text evidence="3">Sphingolipid metabolism.</text>
</comment>
<dbReference type="EMBL" id="JAPFQI010000005">
    <property type="protein sequence ID" value="MCW8085815.1"/>
    <property type="molecule type" value="Genomic_DNA"/>
</dbReference>
<evidence type="ECO:0000256" key="2">
    <source>
        <dbReference type="ARBA" id="ARBA00004760"/>
    </source>
</evidence>
<keyword evidence="5" id="KW-0808">Transferase</keyword>